<accession>A0A852WF42</accession>
<dbReference type="SUPFAM" id="SSF51126">
    <property type="entry name" value="Pectin lyase-like"/>
    <property type="match status" value="1"/>
</dbReference>
<dbReference type="InterPro" id="IPR011050">
    <property type="entry name" value="Pectin_lyase_fold/virulence"/>
</dbReference>
<sequence>MDAPPGAAGIVTPRRSGVLLVALVGAGGMLAVALAMASHHVSRAGVVATVTTREPARKSFPTTATTGLSDAMDLSPYRGDCTISDGSSLAIHDADVAAMCSALVVSDGSVTVTGSRLPRVEVRSPGTLTVRESDIQGGDQSQFSAVLGDITPSSSASYHLVISGTEIRGGKDSVECSNDCLVEHSYLHDQRSYGGAHIQGFLSSGGRHITVRGNAIACDPPSPRQGEGCTADLALFGDNAQVSDVLVEGNIFLGGPFPAFCIYGGYEPLKPFPTPERVRFVDNVFERGPYGTCGRYGPVSSVKAGTVWTCNTWSDGAAVVPTT</sequence>
<evidence type="ECO:0000313" key="2">
    <source>
        <dbReference type="EMBL" id="NYG07380.1"/>
    </source>
</evidence>
<protein>
    <recommendedName>
        <fullName evidence="4">Right handed beta helix domain-containing protein</fullName>
    </recommendedName>
</protein>
<dbReference type="Proteomes" id="UP000573599">
    <property type="component" value="Unassembled WGS sequence"/>
</dbReference>
<name>A0A852WF42_9MICO</name>
<comment type="caution">
    <text evidence="2">The sequence shown here is derived from an EMBL/GenBank/DDBJ whole genome shotgun (WGS) entry which is preliminary data.</text>
</comment>
<keyword evidence="1" id="KW-0812">Transmembrane</keyword>
<evidence type="ECO:0000313" key="3">
    <source>
        <dbReference type="Proteomes" id="UP000573599"/>
    </source>
</evidence>
<evidence type="ECO:0008006" key="4">
    <source>
        <dbReference type="Google" id="ProtNLM"/>
    </source>
</evidence>
<dbReference type="RefSeq" id="WP_179421735.1">
    <property type="nucleotide sequence ID" value="NZ_JACCAB010000001.1"/>
</dbReference>
<keyword evidence="3" id="KW-1185">Reference proteome</keyword>
<keyword evidence="1" id="KW-0472">Membrane</keyword>
<reference evidence="2 3" key="1">
    <citation type="submission" date="2020-07" db="EMBL/GenBank/DDBJ databases">
        <title>Sequencing the genomes of 1000 actinobacteria strains.</title>
        <authorList>
            <person name="Klenk H.-P."/>
        </authorList>
    </citation>
    <scope>NUCLEOTIDE SEQUENCE [LARGE SCALE GENOMIC DNA]</scope>
    <source>
        <strain evidence="2 3">DSM 23987</strain>
    </source>
</reference>
<evidence type="ECO:0000256" key="1">
    <source>
        <dbReference type="SAM" id="Phobius"/>
    </source>
</evidence>
<organism evidence="2 3">
    <name type="scientific">Pedococcus badiiscoriae</name>
    <dbReference type="NCBI Taxonomy" id="642776"/>
    <lineage>
        <taxon>Bacteria</taxon>
        <taxon>Bacillati</taxon>
        <taxon>Actinomycetota</taxon>
        <taxon>Actinomycetes</taxon>
        <taxon>Micrococcales</taxon>
        <taxon>Intrasporangiaceae</taxon>
        <taxon>Pedococcus</taxon>
    </lineage>
</organism>
<gene>
    <name evidence="2" type="ORF">BJ986_001867</name>
</gene>
<proteinExistence type="predicted"/>
<keyword evidence="1" id="KW-1133">Transmembrane helix</keyword>
<dbReference type="EMBL" id="JACCAB010000001">
    <property type="protein sequence ID" value="NYG07380.1"/>
    <property type="molecule type" value="Genomic_DNA"/>
</dbReference>
<feature type="transmembrane region" description="Helical" evidence="1">
    <location>
        <begin position="18"/>
        <end position="37"/>
    </location>
</feature>
<dbReference type="AlphaFoldDB" id="A0A852WF42"/>